<dbReference type="RefSeq" id="WP_304184789.1">
    <property type="nucleotide sequence ID" value="NZ_DRGM01000187.1"/>
</dbReference>
<protein>
    <recommendedName>
        <fullName evidence="1">Transposase DDE domain-containing protein</fullName>
    </recommendedName>
</protein>
<name>A0A7V1D275_9GAMM</name>
<evidence type="ECO:0000313" key="2">
    <source>
        <dbReference type="EMBL" id="HEA18557.1"/>
    </source>
</evidence>
<comment type="caution">
    <text evidence="2">The sequence shown here is derived from an EMBL/GenBank/DDBJ whole genome shotgun (WGS) entry which is preliminary data.</text>
</comment>
<reference evidence="2" key="1">
    <citation type="journal article" date="2020" name="mSystems">
        <title>Genome- and Community-Level Interaction Insights into Carbon Utilization and Element Cycling Functions of Hydrothermarchaeota in Hydrothermal Sediment.</title>
        <authorList>
            <person name="Zhou Z."/>
            <person name="Liu Y."/>
            <person name="Xu W."/>
            <person name="Pan J."/>
            <person name="Luo Z.H."/>
            <person name="Li M."/>
        </authorList>
    </citation>
    <scope>NUCLEOTIDE SEQUENCE [LARGE SCALE GENOMIC DNA]</scope>
    <source>
        <strain evidence="2">HyVt-346</strain>
    </source>
</reference>
<organism evidence="2">
    <name type="scientific">Pseudoalteromonas prydzensis</name>
    <dbReference type="NCBI Taxonomy" id="182141"/>
    <lineage>
        <taxon>Bacteria</taxon>
        <taxon>Pseudomonadati</taxon>
        <taxon>Pseudomonadota</taxon>
        <taxon>Gammaproteobacteria</taxon>
        <taxon>Alteromonadales</taxon>
        <taxon>Pseudoalteromonadaceae</taxon>
        <taxon>Pseudoalteromonas</taxon>
    </lineage>
</organism>
<dbReference type="EMBL" id="DRGM01000187">
    <property type="protein sequence ID" value="HEA18557.1"/>
    <property type="molecule type" value="Genomic_DNA"/>
</dbReference>
<dbReference type="AlphaFoldDB" id="A0A7V1D275"/>
<dbReference type="Pfam" id="PF13586">
    <property type="entry name" value="DDE_Tnp_1_2"/>
    <property type="match status" value="1"/>
</dbReference>
<dbReference type="InterPro" id="IPR025668">
    <property type="entry name" value="Tnp_DDE_dom"/>
</dbReference>
<sequence length="63" mass="7870">MYKYRHLVENAFGRIKQYRKIATQYEKLERNYHSMLALAFTMMWLPMRADQYMYHKDQQSLMT</sequence>
<accession>A0A7V1D275</accession>
<gene>
    <name evidence="2" type="ORF">ENH88_19340</name>
</gene>
<feature type="domain" description="Transposase DDE" evidence="1">
    <location>
        <begin position="4"/>
        <end position="45"/>
    </location>
</feature>
<evidence type="ECO:0000259" key="1">
    <source>
        <dbReference type="Pfam" id="PF13586"/>
    </source>
</evidence>
<dbReference type="Proteomes" id="UP000886188">
    <property type="component" value="Unassembled WGS sequence"/>
</dbReference>
<proteinExistence type="predicted"/>